<keyword evidence="13 19" id="KW-1133">Transmembrane helix</keyword>
<evidence type="ECO:0000256" key="8">
    <source>
        <dbReference type="ARBA" id="ARBA00022475"/>
    </source>
</evidence>
<organism evidence="20 21">
    <name type="scientific">Sphingobium xenophagum</name>
    <dbReference type="NCBI Taxonomy" id="121428"/>
    <lineage>
        <taxon>Bacteria</taxon>
        <taxon>Pseudomonadati</taxon>
        <taxon>Pseudomonadota</taxon>
        <taxon>Alphaproteobacteria</taxon>
        <taxon>Sphingomonadales</taxon>
        <taxon>Sphingomonadaceae</taxon>
        <taxon>Sphingobium</taxon>
    </lineage>
</organism>
<evidence type="ECO:0000256" key="15">
    <source>
        <dbReference type="ARBA" id="ARBA00023136"/>
    </source>
</evidence>
<keyword evidence="8" id="KW-1003">Cell membrane</keyword>
<dbReference type="PANTHER" id="PTHR46382:SF1">
    <property type="entry name" value="PHOSPHATIDATE CYTIDYLYLTRANSFERASE"/>
    <property type="match status" value="1"/>
</dbReference>
<evidence type="ECO:0000256" key="3">
    <source>
        <dbReference type="ARBA" id="ARBA00005119"/>
    </source>
</evidence>
<evidence type="ECO:0000256" key="6">
    <source>
        <dbReference type="ARBA" id="ARBA00012487"/>
    </source>
</evidence>
<dbReference type="EC" id="2.7.7.41" evidence="6 18"/>
<sequence>MSGMGSELRTRAVVGVVLIAVALGALLSGGLLFWALLSVAGVLMQAEWADLSGASADHKKLSMYAVSVPLAILCPLAAGLSWFAMGLLVAAFLFVIGATRSVRLALGVLYVCLPVMALLFLRGQGPNIFGLTLALWALALVWATDIGAYFAGRSIGGPKLAPRISPSKTWSGLGGGVVAALLIGFLLHRFAGLPIELAAASGLLAVAAQAGDLLESAMKRRAGVKDSGSLLPGHGGVLDRLDGVVTAAPLAALLYLMLVLR</sequence>
<dbReference type="EMBL" id="BBQY01000004">
    <property type="protein sequence ID" value="GBH30211.1"/>
    <property type="molecule type" value="Genomic_DNA"/>
</dbReference>
<feature type="transmembrane region" description="Helical" evidence="19">
    <location>
        <begin position="172"/>
        <end position="191"/>
    </location>
</feature>
<evidence type="ECO:0000256" key="16">
    <source>
        <dbReference type="ARBA" id="ARBA00023209"/>
    </source>
</evidence>
<dbReference type="Pfam" id="PF01148">
    <property type="entry name" value="CTP_transf_1"/>
    <property type="match status" value="1"/>
</dbReference>
<feature type="transmembrane region" description="Helical" evidence="19">
    <location>
        <begin position="64"/>
        <end position="97"/>
    </location>
</feature>
<comment type="catalytic activity">
    <reaction evidence="1 18">
        <text>a 1,2-diacyl-sn-glycero-3-phosphate + CTP + H(+) = a CDP-1,2-diacyl-sn-glycerol + diphosphate</text>
        <dbReference type="Rhea" id="RHEA:16229"/>
        <dbReference type="ChEBI" id="CHEBI:15378"/>
        <dbReference type="ChEBI" id="CHEBI:33019"/>
        <dbReference type="ChEBI" id="CHEBI:37563"/>
        <dbReference type="ChEBI" id="CHEBI:58332"/>
        <dbReference type="ChEBI" id="CHEBI:58608"/>
        <dbReference type="EC" id="2.7.7.41"/>
    </reaction>
</comment>
<keyword evidence="9" id="KW-0444">Lipid biosynthesis</keyword>
<keyword evidence="10 18" id="KW-0808">Transferase</keyword>
<comment type="pathway">
    <text evidence="3 18">Phospholipid metabolism; CDP-diacylglycerol biosynthesis; CDP-diacylglycerol from sn-glycerol 3-phosphate: step 3/3.</text>
</comment>
<protein>
    <recommendedName>
        <fullName evidence="7 18">Phosphatidate cytidylyltransferase</fullName>
        <ecNumber evidence="6 18">2.7.7.41</ecNumber>
    </recommendedName>
</protein>
<comment type="caution">
    <text evidence="20">The sequence shown here is derived from an EMBL/GenBank/DDBJ whole genome shotgun (WGS) entry which is preliminary data.</text>
</comment>
<evidence type="ECO:0000256" key="4">
    <source>
        <dbReference type="ARBA" id="ARBA00005189"/>
    </source>
</evidence>
<gene>
    <name evidence="20" type="ORF">MBESOW_P1465</name>
</gene>
<evidence type="ECO:0000313" key="20">
    <source>
        <dbReference type="EMBL" id="GBH30211.1"/>
    </source>
</evidence>
<keyword evidence="14" id="KW-0443">Lipid metabolism</keyword>
<feature type="transmembrane region" description="Helical" evidence="19">
    <location>
        <begin position="12"/>
        <end position="44"/>
    </location>
</feature>
<accession>A0A401J0Q3</accession>
<dbReference type="GO" id="GO:0005886">
    <property type="term" value="C:plasma membrane"/>
    <property type="evidence" value="ECO:0007669"/>
    <property type="project" value="UniProtKB-SubCell"/>
</dbReference>
<dbReference type="InterPro" id="IPR000374">
    <property type="entry name" value="PC_trans"/>
</dbReference>
<evidence type="ECO:0000313" key="21">
    <source>
        <dbReference type="Proteomes" id="UP000290975"/>
    </source>
</evidence>
<comment type="subcellular location">
    <subcellularLocation>
        <location evidence="2">Cell membrane</location>
        <topology evidence="2">Multi-pass membrane protein</topology>
    </subcellularLocation>
</comment>
<dbReference type="PROSITE" id="PS01315">
    <property type="entry name" value="CDS"/>
    <property type="match status" value="1"/>
</dbReference>
<reference evidence="20 21" key="1">
    <citation type="submission" date="2014-12" db="EMBL/GenBank/DDBJ databases">
        <title>Whole genome sequencing of Sphingobium xenophagum OW59.</title>
        <authorList>
            <person name="Ohta Y."/>
            <person name="Nishi S."/>
            <person name="Hatada Y."/>
        </authorList>
    </citation>
    <scope>NUCLEOTIDE SEQUENCE [LARGE SCALE GENOMIC DNA]</scope>
    <source>
        <strain evidence="20 21">OW59</strain>
    </source>
</reference>
<evidence type="ECO:0000256" key="9">
    <source>
        <dbReference type="ARBA" id="ARBA00022516"/>
    </source>
</evidence>
<evidence type="ECO:0000256" key="17">
    <source>
        <dbReference type="ARBA" id="ARBA00023264"/>
    </source>
</evidence>
<dbReference type="GO" id="GO:0004605">
    <property type="term" value="F:phosphatidate cytidylyltransferase activity"/>
    <property type="evidence" value="ECO:0007669"/>
    <property type="project" value="UniProtKB-EC"/>
</dbReference>
<evidence type="ECO:0000256" key="13">
    <source>
        <dbReference type="ARBA" id="ARBA00022989"/>
    </source>
</evidence>
<dbReference type="PANTHER" id="PTHR46382">
    <property type="entry name" value="PHOSPHATIDATE CYTIDYLYLTRANSFERASE"/>
    <property type="match status" value="1"/>
</dbReference>
<comment type="pathway">
    <text evidence="4">Lipid metabolism.</text>
</comment>
<dbReference type="UniPathway" id="UPA00557">
    <property type="reaction ID" value="UER00614"/>
</dbReference>
<feature type="transmembrane region" description="Helical" evidence="19">
    <location>
        <begin position="104"/>
        <end position="122"/>
    </location>
</feature>
<comment type="similarity">
    <text evidence="5 18">Belongs to the CDS family.</text>
</comment>
<evidence type="ECO:0000256" key="5">
    <source>
        <dbReference type="ARBA" id="ARBA00010185"/>
    </source>
</evidence>
<evidence type="ECO:0000256" key="18">
    <source>
        <dbReference type="RuleBase" id="RU003938"/>
    </source>
</evidence>
<evidence type="ECO:0000256" key="1">
    <source>
        <dbReference type="ARBA" id="ARBA00001698"/>
    </source>
</evidence>
<feature type="transmembrane region" description="Helical" evidence="19">
    <location>
        <begin position="128"/>
        <end position="151"/>
    </location>
</feature>
<name>A0A401J0Q3_SPHXE</name>
<evidence type="ECO:0000256" key="14">
    <source>
        <dbReference type="ARBA" id="ARBA00023098"/>
    </source>
</evidence>
<keyword evidence="16" id="KW-0594">Phospholipid biosynthesis</keyword>
<evidence type="ECO:0000256" key="7">
    <source>
        <dbReference type="ARBA" id="ARBA00019373"/>
    </source>
</evidence>
<keyword evidence="12 18" id="KW-0548">Nucleotidyltransferase</keyword>
<proteinExistence type="inferred from homology"/>
<keyword evidence="11 18" id="KW-0812">Transmembrane</keyword>
<evidence type="ECO:0000256" key="19">
    <source>
        <dbReference type="SAM" id="Phobius"/>
    </source>
</evidence>
<feature type="transmembrane region" description="Helical" evidence="19">
    <location>
        <begin position="241"/>
        <end position="260"/>
    </location>
</feature>
<dbReference type="GO" id="GO:0016024">
    <property type="term" value="P:CDP-diacylglycerol biosynthetic process"/>
    <property type="evidence" value="ECO:0007669"/>
    <property type="project" value="UniProtKB-UniPathway"/>
</dbReference>
<dbReference type="AlphaFoldDB" id="A0A401J0Q3"/>
<evidence type="ECO:0000256" key="10">
    <source>
        <dbReference type="ARBA" id="ARBA00022679"/>
    </source>
</evidence>
<keyword evidence="21" id="KW-1185">Reference proteome</keyword>
<dbReference type="STRING" id="1192759.GCA_000277525_01946"/>
<dbReference type="Proteomes" id="UP000290975">
    <property type="component" value="Unassembled WGS sequence"/>
</dbReference>
<evidence type="ECO:0000256" key="2">
    <source>
        <dbReference type="ARBA" id="ARBA00004651"/>
    </source>
</evidence>
<evidence type="ECO:0000256" key="12">
    <source>
        <dbReference type="ARBA" id="ARBA00022695"/>
    </source>
</evidence>
<keyword evidence="15 19" id="KW-0472">Membrane</keyword>
<evidence type="ECO:0000256" key="11">
    <source>
        <dbReference type="ARBA" id="ARBA00022692"/>
    </source>
</evidence>
<keyword evidence="17" id="KW-1208">Phospholipid metabolism</keyword>